<organism evidence="2 3">
    <name type="scientific">Acinetobacter venetianus</name>
    <dbReference type="NCBI Taxonomy" id="52133"/>
    <lineage>
        <taxon>Bacteria</taxon>
        <taxon>Pseudomonadati</taxon>
        <taxon>Pseudomonadota</taxon>
        <taxon>Gammaproteobacteria</taxon>
        <taxon>Moraxellales</taxon>
        <taxon>Moraxellaceae</taxon>
        <taxon>Acinetobacter</taxon>
    </lineage>
</organism>
<evidence type="ECO:0000313" key="3">
    <source>
        <dbReference type="Proteomes" id="UP000075680"/>
    </source>
</evidence>
<dbReference type="Proteomes" id="UP000075680">
    <property type="component" value="Unassembled WGS sequence"/>
</dbReference>
<dbReference type="AlphaFoldDB" id="A0A150HL87"/>
<evidence type="ECO:0000313" key="2">
    <source>
        <dbReference type="EMBL" id="KXZ65653.1"/>
    </source>
</evidence>
<dbReference type="SUPFAM" id="SSF55729">
    <property type="entry name" value="Acyl-CoA N-acyltransferases (Nat)"/>
    <property type="match status" value="1"/>
</dbReference>
<protein>
    <recommendedName>
        <fullName evidence="1">N-acetyltransferase domain-containing protein</fullName>
    </recommendedName>
</protein>
<evidence type="ECO:0000259" key="1">
    <source>
        <dbReference type="PROSITE" id="PS51186"/>
    </source>
</evidence>
<reference evidence="2 3" key="1">
    <citation type="journal article" date="2016" name="Sci. Rep.">
        <title>Genomic and phenotypic characterization of the species Acinetobacter venetianus.</title>
        <authorList>
            <person name="Fondi M."/>
            <person name="Maida I."/>
            <person name="Perrin E."/>
            <person name="Orlandini V."/>
            <person name="La Torre L."/>
            <person name="Bosi E."/>
            <person name="Negroni A."/>
            <person name="Zanaroli G."/>
            <person name="Fava F."/>
            <person name="Decorosi F."/>
            <person name="Giovannetti L."/>
            <person name="Viti C."/>
            <person name="Vaneechoutte M."/>
            <person name="Dijkshoorn L."/>
            <person name="Fani R."/>
        </authorList>
    </citation>
    <scope>NUCLEOTIDE SEQUENCE [LARGE SCALE GENOMIC DNA]</scope>
    <source>
        <strain evidence="2 3">LUH5627</strain>
    </source>
</reference>
<gene>
    <name evidence="2" type="ORF">AVENLUH5627_02761</name>
</gene>
<dbReference type="Gene3D" id="3.40.630.30">
    <property type="match status" value="1"/>
</dbReference>
<sequence length="158" mass="18193">MNIQFCRLSHIKIADIIALNTNDRVLKQMPLADGTQFDEQQCIAWVKGKEKQWQEHGYGPWAFLVNDKFAGWGGLQYEDGDADLALVLHPQYWGLGKQIFNEIIKRAFNEMGFESVTILLPPTRKNLKGVYLLGFELEGEVILSGERFIKYRLYKPSI</sequence>
<accession>A0A150HL87</accession>
<comment type="caution">
    <text evidence="2">The sequence shown here is derived from an EMBL/GenBank/DDBJ whole genome shotgun (WGS) entry which is preliminary data.</text>
</comment>
<name>A0A150HL87_9GAMM</name>
<feature type="domain" description="N-acetyltransferase" evidence="1">
    <location>
        <begin position="24"/>
        <end position="158"/>
    </location>
</feature>
<dbReference type="InterPro" id="IPR000182">
    <property type="entry name" value="GNAT_dom"/>
</dbReference>
<dbReference type="Pfam" id="PF13302">
    <property type="entry name" value="Acetyltransf_3"/>
    <property type="match status" value="1"/>
</dbReference>
<dbReference type="InterPro" id="IPR016181">
    <property type="entry name" value="Acyl_CoA_acyltransferase"/>
</dbReference>
<proteinExistence type="predicted"/>
<dbReference type="GO" id="GO:0016747">
    <property type="term" value="F:acyltransferase activity, transferring groups other than amino-acyl groups"/>
    <property type="evidence" value="ECO:0007669"/>
    <property type="project" value="InterPro"/>
</dbReference>
<dbReference type="EMBL" id="JRUE01000215">
    <property type="protein sequence ID" value="KXZ65653.1"/>
    <property type="molecule type" value="Genomic_DNA"/>
</dbReference>
<dbReference type="PATRIC" id="fig|52133.18.peg.2831"/>
<dbReference type="PROSITE" id="PS51186">
    <property type="entry name" value="GNAT"/>
    <property type="match status" value="1"/>
</dbReference>
<dbReference type="RefSeq" id="WP_061519421.1">
    <property type="nucleotide sequence ID" value="NZ_JRUE01000215.1"/>
</dbReference>